<name>A0A098LEG2_9BACT</name>
<dbReference type="STRING" id="153721.MYP_1901"/>
<dbReference type="Gene3D" id="1.10.287.110">
    <property type="entry name" value="DnaJ domain"/>
    <property type="match status" value="1"/>
</dbReference>
<feature type="coiled-coil region" evidence="1">
    <location>
        <begin position="17"/>
        <end position="51"/>
    </location>
</feature>
<dbReference type="OrthoDB" id="114754at2"/>
<dbReference type="Proteomes" id="UP000030185">
    <property type="component" value="Unassembled WGS sequence"/>
</dbReference>
<evidence type="ECO:0000313" key="3">
    <source>
        <dbReference type="Proteomes" id="UP000030185"/>
    </source>
</evidence>
<dbReference type="AlphaFoldDB" id="A0A098LEG2"/>
<organism evidence="2 3">
    <name type="scientific">Sporocytophaga myxococcoides</name>
    <dbReference type="NCBI Taxonomy" id="153721"/>
    <lineage>
        <taxon>Bacteria</taxon>
        <taxon>Pseudomonadati</taxon>
        <taxon>Bacteroidota</taxon>
        <taxon>Cytophagia</taxon>
        <taxon>Cytophagales</taxon>
        <taxon>Cytophagaceae</taxon>
        <taxon>Sporocytophaga</taxon>
    </lineage>
</organism>
<accession>A0A098LEG2</accession>
<gene>
    <name evidence="2" type="ORF">MYP_1901</name>
</gene>
<evidence type="ECO:0000256" key="1">
    <source>
        <dbReference type="SAM" id="Coils"/>
    </source>
</evidence>
<comment type="caution">
    <text evidence="2">The sequence shown here is derived from an EMBL/GenBank/DDBJ whole genome shotgun (WGS) entry which is preliminary data.</text>
</comment>
<keyword evidence="3" id="KW-1185">Reference proteome</keyword>
<dbReference type="eggNOG" id="COG2214">
    <property type="taxonomic scope" value="Bacteria"/>
</dbReference>
<dbReference type="InterPro" id="IPR036869">
    <property type="entry name" value="J_dom_sf"/>
</dbReference>
<evidence type="ECO:0000313" key="2">
    <source>
        <dbReference type="EMBL" id="GAL84673.1"/>
    </source>
</evidence>
<dbReference type="RefSeq" id="WP_045461916.1">
    <property type="nucleotide sequence ID" value="NZ_BBLT01000003.1"/>
</dbReference>
<protein>
    <submittedName>
        <fullName evidence="2">DnaJ domain-containing protein</fullName>
    </submittedName>
</protein>
<dbReference type="EMBL" id="BBLT01000003">
    <property type="protein sequence ID" value="GAL84673.1"/>
    <property type="molecule type" value="Genomic_DNA"/>
</dbReference>
<sequence>MGDILKIDGNLEGGESLSKEQNSFNKKVKEIKSLKKELEELSAALEIAQLEFKKKVIPLQNDFIGLTKERLRILADYYWNKKLSKALKRDLLEVLITECQSLIAYGDSDEEVRKWLDEFEIQMNAGYTKEERKAEAEFDEAFNNFFDGFLGDEEGNGFVDEGSYQNAGQKKKAAKQAAKEEVRKRSIKEIYRGLIKVFHPDKEMDEGAKMEKEEISKEITKAYKKNDLLALLEFETSLLISDKARIREIADDKLKVYNEVLTEQKKDLEHNLHLLKIKNEVVYRGMCMKNSNKQKFLRKVTNELSERNDALVHQMFVLQNDKNYLKYFIASYLGGYDEFMD</sequence>
<dbReference type="SUPFAM" id="SSF46565">
    <property type="entry name" value="Chaperone J-domain"/>
    <property type="match status" value="1"/>
</dbReference>
<proteinExistence type="predicted"/>
<reference evidence="2 3" key="1">
    <citation type="submission" date="2014-09" db="EMBL/GenBank/DDBJ databases">
        <title>Sporocytophaga myxococcoides PG-01 genome sequencing.</title>
        <authorList>
            <person name="Liu L."/>
            <person name="Gao P.J."/>
            <person name="Chen G.J."/>
            <person name="Wang L.S."/>
        </authorList>
    </citation>
    <scope>NUCLEOTIDE SEQUENCE [LARGE SCALE GENOMIC DNA]</scope>
    <source>
        <strain evidence="2 3">PG-01</strain>
    </source>
</reference>
<keyword evidence="1" id="KW-0175">Coiled coil</keyword>